<keyword evidence="3" id="KW-1185">Reference proteome</keyword>
<name>A0A242NES6_9GAMM</name>
<comment type="caution">
    <text evidence="1">The sequence shown here is derived from an EMBL/GenBank/DDBJ whole genome shotgun (WGS) entry which is preliminary data.</text>
</comment>
<accession>A0A242NES6</accession>
<dbReference type="EMBL" id="NARP01000035">
    <property type="protein sequence ID" value="OTP98238.1"/>
    <property type="molecule type" value="Genomic_DNA"/>
</dbReference>
<gene>
    <name evidence="2" type="ORF">B6C91_11770</name>
    <name evidence="1" type="ORF">B6D08_11730</name>
</gene>
<evidence type="ECO:0000313" key="2">
    <source>
        <dbReference type="EMBL" id="OTQ08628.1"/>
    </source>
</evidence>
<dbReference type="AlphaFoldDB" id="A0A242NES6"/>
<proteinExistence type="predicted"/>
<dbReference type="EMBL" id="NART01000075">
    <property type="protein sequence ID" value="OTQ08628.1"/>
    <property type="molecule type" value="Genomic_DNA"/>
</dbReference>
<evidence type="ECO:0000313" key="3">
    <source>
        <dbReference type="Proteomes" id="UP000194800"/>
    </source>
</evidence>
<dbReference type="Proteomes" id="UP000194977">
    <property type="component" value="Unassembled WGS sequence"/>
</dbReference>
<organism evidence="1">
    <name type="scientific">Gilliamella apicola</name>
    <dbReference type="NCBI Taxonomy" id="1196095"/>
    <lineage>
        <taxon>Bacteria</taxon>
        <taxon>Pseudomonadati</taxon>
        <taxon>Pseudomonadota</taxon>
        <taxon>Gammaproteobacteria</taxon>
        <taxon>Orbales</taxon>
        <taxon>Orbaceae</taxon>
        <taxon>Gilliamella</taxon>
    </lineage>
</organism>
<dbReference type="Proteomes" id="UP000194800">
    <property type="component" value="Unassembled WGS sequence"/>
</dbReference>
<reference evidence="1 3" key="1">
    <citation type="submission" date="2017-03" db="EMBL/GenBank/DDBJ databases">
        <title>Comparative genomics of honeybee gut symbionts reveal geographically distinct and subgroup specific antibiotic resistance.</title>
        <authorList>
            <person name="Ludvigsen J."/>
            <person name="Porcellato D."/>
            <person name="Labee-Lund T.M."/>
            <person name="Amdam G.V."/>
            <person name="Rudi K."/>
        </authorList>
    </citation>
    <scope>NUCLEOTIDE SEQUENCE [LARGE SCALE GENOMIC DNA]</scope>
    <source>
        <strain evidence="1">A-7-12</strain>
        <strain evidence="2 3">A-9-12</strain>
    </source>
</reference>
<evidence type="ECO:0000313" key="1">
    <source>
        <dbReference type="EMBL" id="OTP98238.1"/>
    </source>
</evidence>
<protein>
    <submittedName>
        <fullName evidence="1">Uncharacterized protein</fullName>
    </submittedName>
</protein>
<dbReference type="RefSeq" id="WP_086272627.1">
    <property type="nucleotide sequence ID" value="NZ_MZNE01000073.1"/>
</dbReference>
<sequence length="148" mass="16692">MSKINELWNKKKLPIKNGIYFANGESFSFLTKFYPDIVIKKGKSFSLVDFLNKNPDCITDIDIFEKIKIPTGGACLLGEGSHGSEGFIAYITSDEKLNWVIYFEESNPFINAVELPDTFLKVESSANYTIILDLKDPINIVSINEIEV</sequence>